<dbReference type="SMART" id="SM01175">
    <property type="entry name" value="DUF4206"/>
    <property type="match status" value="1"/>
</dbReference>
<dbReference type="Pfam" id="PF02759">
    <property type="entry name" value="RUN"/>
    <property type="match status" value="1"/>
</dbReference>
<dbReference type="InterPro" id="IPR037213">
    <property type="entry name" value="Run_dom_sf"/>
</dbReference>
<dbReference type="PROSITE" id="PS50089">
    <property type="entry name" value="ZF_RING_2"/>
    <property type="match status" value="1"/>
</dbReference>
<feature type="domain" description="RUN" evidence="13">
    <location>
        <begin position="46"/>
        <end position="185"/>
    </location>
</feature>
<evidence type="ECO:0000256" key="3">
    <source>
        <dbReference type="ARBA" id="ARBA00022723"/>
    </source>
</evidence>
<dbReference type="PANTHER" id="PTHR12326:SF12">
    <property type="entry name" value="PLECKSTRIN HOMOLOGY AND RUN DOMAIN CONTAINING M1"/>
    <property type="match status" value="1"/>
</dbReference>
<keyword evidence="5" id="KW-0967">Endosome</keyword>
<dbReference type="InterPro" id="IPR047326">
    <property type="entry name" value="RUN_PLEKHM1"/>
</dbReference>
<evidence type="ECO:0000256" key="4">
    <source>
        <dbReference type="ARBA" id="ARBA00022737"/>
    </source>
</evidence>
<name>A0A2H8TRQ0_9HEMI</name>
<proteinExistence type="predicted"/>
<dbReference type="OrthoDB" id="62364at2759"/>
<organism evidence="14">
    <name type="scientific">Melanaphis sacchari</name>
    <dbReference type="NCBI Taxonomy" id="742174"/>
    <lineage>
        <taxon>Eukaryota</taxon>
        <taxon>Metazoa</taxon>
        <taxon>Ecdysozoa</taxon>
        <taxon>Arthropoda</taxon>
        <taxon>Hexapoda</taxon>
        <taxon>Insecta</taxon>
        <taxon>Pterygota</taxon>
        <taxon>Neoptera</taxon>
        <taxon>Paraneoptera</taxon>
        <taxon>Hemiptera</taxon>
        <taxon>Sternorrhyncha</taxon>
        <taxon>Aphidomorpha</taxon>
        <taxon>Aphidoidea</taxon>
        <taxon>Aphididae</taxon>
        <taxon>Aphidini</taxon>
        <taxon>Melanaphis</taxon>
    </lineage>
</organism>
<feature type="compositionally biased region" description="Basic and acidic residues" evidence="10">
    <location>
        <begin position="325"/>
        <end position="334"/>
    </location>
</feature>
<dbReference type="InterPro" id="IPR001841">
    <property type="entry name" value="Znf_RING"/>
</dbReference>
<dbReference type="AlphaFoldDB" id="A0A2H8TRQ0"/>
<gene>
    <name evidence="14" type="primary">PLEKHM3_2</name>
</gene>
<dbReference type="EMBL" id="GFXV01004467">
    <property type="protein sequence ID" value="MBW16272.1"/>
    <property type="molecule type" value="Transcribed_RNA"/>
</dbReference>
<dbReference type="Pfam" id="PF13901">
    <property type="entry name" value="RH_dom"/>
    <property type="match status" value="1"/>
</dbReference>
<evidence type="ECO:0000259" key="12">
    <source>
        <dbReference type="PROSITE" id="PS50089"/>
    </source>
</evidence>
<keyword evidence="7" id="KW-0862">Zinc</keyword>
<dbReference type="SMART" id="SM00593">
    <property type="entry name" value="RUN"/>
    <property type="match status" value="1"/>
</dbReference>
<evidence type="ECO:0000256" key="1">
    <source>
        <dbReference type="ARBA" id="ARBA00004603"/>
    </source>
</evidence>
<dbReference type="PROSITE" id="PS50081">
    <property type="entry name" value="ZF_DAG_PE_2"/>
    <property type="match status" value="1"/>
</dbReference>
<dbReference type="GO" id="GO:0006914">
    <property type="term" value="P:autophagy"/>
    <property type="evidence" value="ECO:0007669"/>
    <property type="project" value="UniProtKB-KW"/>
</dbReference>
<dbReference type="InterPro" id="IPR025258">
    <property type="entry name" value="RH_dom"/>
</dbReference>
<evidence type="ECO:0000256" key="2">
    <source>
        <dbReference type="ARBA" id="ARBA00022553"/>
    </source>
</evidence>
<accession>A0A2H8TRQ0</accession>
<evidence type="ECO:0000313" key="14">
    <source>
        <dbReference type="EMBL" id="MBW16272.1"/>
    </source>
</evidence>
<dbReference type="PROSITE" id="PS50826">
    <property type="entry name" value="RUN"/>
    <property type="match status" value="1"/>
</dbReference>
<dbReference type="InterPro" id="IPR004012">
    <property type="entry name" value="Run_dom"/>
</dbReference>
<keyword evidence="3" id="KW-0479">Metal-binding</keyword>
<dbReference type="CDD" id="cd17679">
    <property type="entry name" value="RUN_PLEKHM1"/>
    <property type="match status" value="1"/>
</dbReference>
<dbReference type="InterPro" id="IPR051366">
    <property type="entry name" value="DEF8"/>
</dbReference>
<evidence type="ECO:0000256" key="9">
    <source>
        <dbReference type="PROSITE-ProRule" id="PRU00175"/>
    </source>
</evidence>
<dbReference type="Gene3D" id="1.20.58.900">
    <property type="match status" value="1"/>
</dbReference>
<evidence type="ECO:0000256" key="6">
    <source>
        <dbReference type="ARBA" id="ARBA00022771"/>
    </source>
</evidence>
<keyword evidence="4" id="KW-0677">Repeat</keyword>
<evidence type="ECO:0000259" key="13">
    <source>
        <dbReference type="PROSITE" id="PS50826"/>
    </source>
</evidence>
<evidence type="ECO:0000256" key="8">
    <source>
        <dbReference type="ARBA" id="ARBA00023006"/>
    </source>
</evidence>
<evidence type="ECO:0000259" key="11">
    <source>
        <dbReference type="PROSITE" id="PS50081"/>
    </source>
</evidence>
<dbReference type="GO" id="GO:0008270">
    <property type="term" value="F:zinc ion binding"/>
    <property type="evidence" value="ECO:0007669"/>
    <property type="project" value="UniProtKB-KW"/>
</dbReference>
<evidence type="ECO:0000256" key="7">
    <source>
        <dbReference type="ARBA" id="ARBA00022833"/>
    </source>
</evidence>
<protein>
    <submittedName>
        <fullName evidence="14">Pleckstrin y domain-containing family M member 3</fullName>
    </submittedName>
</protein>
<sequence>MNKFLRKIISNKELKDECNKASIIHYFEERLNEFHSEFSDKEVKVTSSNYVADRLLANLEALFLHGLKETFISQLSTVIGNDVDKTMDINFWHCLLVLSPSGVVDQINSLKHVTTDVGKCRAWIRCTLNDCVFRSYLMSVVKYRRYIVKFYNKTAIIRDHESFEKIIALLESIDQYHFELTLNSSLLNTWPNSTLMLAGYWTPALKNNPLHNNNPQIAEAVDVNDTDEAILINDHNRSEESYTSSLSSSFVDSEFLRKPPIMMDEEIGWQLIMKQPSTSYVSPSLTKDIQSVDVLKEDISNSDISVTKPHEIETKEVENSSEVPNTEHKAESLPNEEAKYNVQSFNELLESYNLRVKSLSDSPKMEDLYKQLTVPQIIEEKHFTEPEILNDDDESFVEVSMHPERLSLDLLKQYLEYLFTPPKELGLNSQDFMCKSCNEAIGIDFGEYYKCNFTACYYCVHCFGSETWAIPVKTLLNWDFNRYPVSNSSATFLSEIQYHPLFNMRSIHHKLYKANKEMNKSKKLRWQIYYLYHYLSTCKFYNIDELSKDIWPRVYFFNNIHLYSFADLLEIYSGTLLEFLERKIETSRNHVYNCLVCSQKGFICELCRDPKIIYPFDMGDNYRCRHCKSLFHRNCFKKVNECPKCKRDKIRKMKKSLNNEDEDKYEEKDD</sequence>
<keyword evidence="6 9" id="KW-0863">Zinc-finger</keyword>
<evidence type="ECO:0000256" key="5">
    <source>
        <dbReference type="ARBA" id="ARBA00022753"/>
    </source>
</evidence>
<dbReference type="SUPFAM" id="SSF140741">
    <property type="entry name" value="RUN domain-like"/>
    <property type="match status" value="1"/>
</dbReference>
<feature type="region of interest" description="Disordered" evidence="10">
    <location>
        <begin position="314"/>
        <end position="334"/>
    </location>
</feature>
<comment type="subcellular location">
    <subcellularLocation>
        <location evidence="1">Late endosome</location>
    </subcellularLocation>
</comment>
<dbReference type="InterPro" id="IPR002219">
    <property type="entry name" value="PKC_DAG/PE"/>
</dbReference>
<feature type="domain" description="RING-type" evidence="12">
    <location>
        <begin position="604"/>
        <end position="646"/>
    </location>
</feature>
<dbReference type="GO" id="GO:0005770">
    <property type="term" value="C:late endosome"/>
    <property type="evidence" value="ECO:0007669"/>
    <property type="project" value="UniProtKB-SubCell"/>
</dbReference>
<dbReference type="PANTHER" id="PTHR12326">
    <property type="entry name" value="PLECKSTRIN HOMOLOGY DOMAIN CONTAINING PROTEIN"/>
    <property type="match status" value="1"/>
</dbReference>
<keyword evidence="8" id="KW-0072">Autophagy</keyword>
<feature type="domain" description="Phorbol-ester/DAG-type" evidence="11">
    <location>
        <begin position="589"/>
        <end position="642"/>
    </location>
</feature>
<reference evidence="14" key="1">
    <citation type="submission" date="2017-10" db="EMBL/GenBank/DDBJ databases">
        <title>Transcriptome Assembly of Sugarcane Aphid Adults.</title>
        <authorList>
            <person name="Scully E.D."/>
            <person name="Palmer N.A."/>
            <person name="Geib S.M."/>
            <person name="Sarath G."/>
            <person name="Sattler S.E."/>
        </authorList>
    </citation>
    <scope>NUCLEOTIDE SEQUENCE</scope>
    <source>
        <tissue evidence="14">Whole body</tissue>
    </source>
</reference>
<keyword evidence="2" id="KW-0597">Phosphoprotein</keyword>
<evidence type="ECO:0000256" key="10">
    <source>
        <dbReference type="SAM" id="MobiDB-lite"/>
    </source>
</evidence>